<dbReference type="AlphaFoldDB" id="A0A9N7YGV8"/>
<organism evidence="1 2">
    <name type="scientific">Pleuronectes platessa</name>
    <name type="common">European plaice</name>
    <dbReference type="NCBI Taxonomy" id="8262"/>
    <lineage>
        <taxon>Eukaryota</taxon>
        <taxon>Metazoa</taxon>
        <taxon>Chordata</taxon>
        <taxon>Craniata</taxon>
        <taxon>Vertebrata</taxon>
        <taxon>Euteleostomi</taxon>
        <taxon>Actinopterygii</taxon>
        <taxon>Neopterygii</taxon>
        <taxon>Teleostei</taxon>
        <taxon>Neoteleostei</taxon>
        <taxon>Acanthomorphata</taxon>
        <taxon>Carangaria</taxon>
        <taxon>Pleuronectiformes</taxon>
        <taxon>Pleuronectoidei</taxon>
        <taxon>Pleuronectidae</taxon>
        <taxon>Pleuronectes</taxon>
    </lineage>
</organism>
<comment type="caution">
    <text evidence="1">The sequence shown here is derived from an EMBL/GenBank/DDBJ whole genome shotgun (WGS) entry which is preliminary data.</text>
</comment>
<keyword evidence="2" id="KW-1185">Reference proteome</keyword>
<evidence type="ECO:0000313" key="1">
    <source>
        <dbReference type="EMBL" id="CAB1423754.1"/>
    </source>
</evidence>
<proteinExistence type="predicted"/>
<reference evidence="1" key="1">
    <citation type="submission" date="2020-03" db="EMBL/GenBank/DDBJ databases">
        <authorList>
            <person name="Weist P."/>
        </authorList>
    </citation>
    <scope>NUCLEOTIDE SEQUENCE</scope>
</reference>
<dbReference type="Proteomes" id="UP001153269">
    <property type="component" value="Unassembled WGS sequence"/>
</dbReference>
<protein>
    <submittedName>
        <fullName evidence="1">Uncharacterized protein</fullName>
    </submittedName>
</protein>
<name>A0A9N7YGV8_PLEPL</name>
<sequence length="206" mass="22543">MSLGSESMVQSEGTHHANRLIERTGEEATTILGIHQQSLRIALNPDAPCSSRHAAASLPLQSTQRGRIILVVVAGRSLPAQTCPASRTPPRVLFRTVTAHRGAHTHRLDENHPQQGLSTVQSAPPLQRQSLKLLSRPTFVSHTSGNWQVPPEPCGLVPDPPVTFKSGKNYSLWPEDIQMTDFLQSKNQPVLQAAQEYLSDAPCSRK</sequence>
<dbReference type="EMBL" id="CADEAL010000677">
    <property type="protein sequence ID" value="CAB1423754.1"/>
    <property type="molecule type" value="Genomic_DNA"/>
</dbReference>
<gene>
    <name evidence="1" type="ORF">PLEPLA_LOCUS11675</name>
</gene>
<evidence type="ECO:0000313" key="2">
    <source>
        <dbReference type="Proteomes" id="UP001153269"/>
    </source>
</evidence>
<accession>A0A9N7YGV8</accession>